<organism evidence="1 3">
    <name type="scientific">Phytophthora kernoviae</name>
    <dbReference type="NCBI Taxonomy" id="325452"/>
    <lineage>
        <taxon>Eukaryota</taxon>
        <taxon>Sar</taxon>
        <taxon>Stramenopiles</taxon>
        <taxon>Oomycota</taxon>
        <taxon>Peronosporomycetes</taxon>
        <taxon>Peronosporales</taxon>
        <taxon>Peronosporaceae</taxon>
        <taxon>Phytophthora</taxon>
    </lineage>
</organism>
<accession>A0A3F2RFS3</accession>
<sequence length="152" mass="16423">MASLLELVNMMQSSDSCMCSLASVSRLAYSELFKLDRLDSKLTITFDVGSVIPDRNVDGPREDEYLSGFVSGSLKLMLRPESLSSSLEERPNSELLGLDEKLILVSMVSKPSLSAELLADGRMMFSTAGAVVLVDGLTVPTTSEITLSSFFA</sequence>
<proteinExistence type="predicted"/>
<dbReference type="Proteomes" id="UP000277300">
    <property type="component" value="Unassembled WGS sequence"/>
</dbReference>
<evidence type="ECO:0000313" key="4">
    <source>
        <dbReference type="Proteomes" id="UP000284657"/>
    </source>
</evidence>
<gene>
    <name evidence="2" type="ORF">BBJ29_006711</name>
    <name evidence="1" type="ORF">BBP00_00008286</name>
</gene>
<name>A0A3F2RFS3_9STRA</name>
<evidence type="ECO:0000313" key="2">
    <source>
        <dbReference type="EMBL" id="RLN71351.1"/>
    </source>
</evidence>
<dbReference type="Proteomes" id="UP000284657">
    <property type="component" value="Unassembled WGS sequence"/>
</dbReference>
<dbReference type="EMBL" id="MBAD02000097">
    <property type="protein sequence ID" value="RLN71351.1"/>
    <property type="molecule type" value="Genomic_DNA"/>
</dbReference>
<evidence type="ECO:0000313" key="3">
    <source>
        <dbReference type="Proteomes" id="UP000277300"/>
    </source>
</evidence>
<dbReference type="EMBL" id="MBDO02000403">
    <property type="protein sequence ID" value="RLN55882.1"/>
    <property type="molecule type" value="Genomic_DNA"/>
</dbReference>
<reference evidence="3 4" key="1">
    <citation type="submission" date="2018-07" db="EMBL/GenBank/DDBJ databases">
        <title>Genome sequencing of oomycete isolates from Chile give support for New Zealand origin for Phytophthora kernoviae and make available the first Nothophytophthora sp. genome.</title>
        <authorList>
            <person name="Studholme D.J."/>
            <person name="Sanfuentes E."/>
            <person name="Panda P."/>
            <person name="Hill R."/>
            <person name="Sambles C."/>
            <person name="Grant M."/>
            <person name="Williams N.M."/>
            <person name="Mcdougal R.L."/>
        </authorList>
    </citation>
    <scope>NUCLEOTIDE SEQUENCE [LARGE SCALE GENOMIC DNA]</scope>
    <source>
        <strain evidence="1">Chile6</strain>
        <strain evidence="2">Chile7</strain>
    </source>
</reference>
<comment type="caution">
    <text evidence="1">The sequence shown here is derived from an EMBL/GenBank/DDBJ whole genome shotgun (WGS) entry which is preliminary data.</text>
</comment>
<dbReference type="AlphaFoldDB" id="A0A3F2RFS3"/>
<protein>
    <submittedName>
        <fullName evidence="1">Uncharacterized protein</fullName>
    </submittedName>
</protein>
<evidence type="ECO:0000313" key="1">
    <source>
        <dbReference type="EMBL" id="RLN55882.1"/>
    </source>
</evidence>